<dbReference type="InterPro" id="IPR000209">
    <property type="entry name" value="Peptidase_S8/S53_dom"/>
</dbReference>
<comment type="similarity">
    <text evidence="2 9">Belongs to the peptidase S8 family.</text>
</comment>
<dbReference type="Pfam" id="PF00082">
    <property type="entry name" value="Peptidase_S8"/>
    <property type="match status" value="1"/>
</dbReference>
<keyword evidence="6 9" id="KW-0378">Hydrolase</keyword>
<evidence type="ECO:0000256" key="6">
    <source>
        <dbReference type="ARBA" id="ARBA00022801"/>
    </source>
</evidence>
<dbReference type="SUPFAM" id="SSF52743">
    <property type="entry name" value="Subtilisin-like"/>
    <property type="match status" value="1"/>
</dbReference>
<evidence type="ECO:0000259" key="12">
    <source>
        <dbReference type="Pfam" id="PF17766"/>
    </source>
</evidence>
<organism evidence="13 14">
    <name type="scientific">Cephalotus follicularis</name>
    <name type="common">Albany pitcher plant</name>
    <dbReference type="NCBI Taxonomy" id="3775"/>
    <lineage>
        <taxon>Eukaryota</taxon>
        <taxon>Viridiplantae</taxon>
        <taxon>Streptophyta</taxon>
        <taxon>Embryophyta</taxon>
        <taxon>Tracheophyta</taxon>
        <taxon>Spermatophyta</taxon>
        <taxon>Magnoliopsida</taxon>
        <taxon>eudicotyledons</taxon>
        <taxon>Gunneridae</taxon>
        <taxon>Pentapetalae</taxon>
        <taxon>rosids</taxon>
        <taxon>fabids</taxon>
        <taxon>Oxalidales</taxon>
        <taxon>Cephalotaceae</taxon>
        <taxon>Cephalotus</taxon>
    </lineage>
</organism>
<dbReference type="InterPro" id="IPR023828">
    <property type="entry name" value="Peptidase_S8_Ser-AS"/>
</dbReference>
<dbReference type="GO" id="GO:0006508">
    <property type="term" value="P:proteolysis"/>
    <property type="evidence" value="ECO:0007669"/>
    <property type="project" value="UniProtKB-KW"/>
</dbReference>
<dbReference type="CDD" id="cd04852">
    <property type="entry name" value="Peptidases_S8_3"/>
    <property type="match status" value="1"/>
</dbReference>
<evidence type="ECO:0000256" key="3">
    <source>
        <dbReference type="ARBA" id="ARBA00022525"/>
    </source>
</evidence>
<dbReference type="Gene3D" id="3.40.50.200">
    <property type="entry name" value="Peptidase S8/S53 domain"/>
    <property type="match status" value="1"/>
</dbReference>
<dbReference type="GO" id="GO:0004252">
    <property type="term" value="F:serine-type endopeptidase activity"/>
    <property type="evidence" value="ECO:0007669"/>
    <property type="project" value="UniProtKB-UniRule"/>
</dbReference>
<dbReference type="InterPro" id="IPR037045">
    <property type="entry name" value="S8pro/Inhibitor_I9_sf"/>
</dbReference>
<gene>
    <name evidence="13" type="ORF">CFOL_v3_21785</name>
</gene>
<evidence type="ECO:0000259" key="10">
    <source>
        <dbReference type="Pfam" id="PF00082"/>
    </source>
</evidence>
<feature type="active site" description="Charge relay system" evidence="8 9">
    <location>
        <position position="109"/>
    </location>
</feature>
<dbReference type="Pfam" id="PF17766">
    <property type="entry name" value="fn3_6"/>
    <property type="match status" value="1"/>
</dbReference>
<keyword evidence="5" id="KW-0732">Signal</keyword>
<reference evidence="14" key="1">
    <citation type="submission" date="2016-04" db="EMBL/GenBank/DDBJ databases">
        <title>Cephalotus genome sequencing.</title>
        <authorList>
            <person name="Fukushima K."/>
            <person name="Hasebe M."/>
            <person name="Fang X."/>
        </authorList>
    </citation>
    <scope>NUCLEOTIDE SEQUENCE [LARGE SCALE GENOMIC DNA]</scope>
    <source>
        <strain evidence="14">cv. St1</strain>
    </source>
</reference>
<dbReference type="PRINTS" id="PR00723">
    <property type="entry name" value="SUBTILISIN"/>
</dbReference>
<keyword evidence="7 9" id="KW-0720">Serine protease</keyword>
<evidence type="ECO:0000256" key="5">
    <source>
        <dbReference type="ARBA" id="ARBA00022729"/>
    </source>
</evidence>
<keyword evidence="3" id="KW-0964">Secreted</keyword>
<dbReference type="GO" id="GO:0005576">
    <property type="term" value="C:extracellular region"/>
    <property type="evidence" value="ECO:0007669"/>
    <property type="project" value="UniProtKB-SubCell"/>
</dbReference>
<dbReference type="PROSITE" id="PS00138">
    <property type="entry name" value="SUBTILASE_SER"/>
    <property type="match status" value="1"/>
</dbReference>
<comment type="subcellular location">
    <subcellularLocation>
        <location evidence="1">Secreted</location>
    </subcellularLocation>
</comment>
<dbReference type="PANTHER" id="PTHR10795">
    <property type="entry name" value="PROPROTEIN CONVERTASE SUBTILISIN/KEXIN"/>
    <property type="match status" value="1"/>
</dbReference>
<sequence>QAYIVYMGSLPRGEYLASAHHVSLLQEVIDASSVEDSLIRSYKRSFNGFAAKITDTEAKKLASMKGVISVFPSRTLQLLTTRSWEFMGFNDTIKTNPAVESDVIVGVIDSGIWPETPSFNDDGLGPAPKKWKGACRGGKNFTCNNKIIGARFYSSLDEARDRDGHGTHTSSTAAGNKVKNASFFGLANGTARGGVPSSRIAAYRVCSSIGCSSESILAAFDDAIADQVDVITISIGPTYATNFFEDPIAIGSFHAMTKGILTSNSAGNSGPGVGTVSSVAPWMLSVAASTTDRLFFDTVVLGNGKTLVGKSINSFNLNGKKVPIVYGEDASNKKCSKDYNGQCLEGCMDSDKVKGKILLCDVYDDSSAPSLAGSLGAIVYSNINVSFVVPLPQLALDAANYNVVKSYYTTSAKEAEATILKSETFKDSNAPVVADFSSRGPNPITPDILKPDVSAPGVEILAAYCPLASPSSDWSDTRHVNYSILSGTSMACPHAAGVAAYIKSVHPHWSPAAIKSAIMTTARPMSSTRNPQAEFAYGSGHINPVEAINPGLVYEASNADYISMLCGLGYNVSQIRQISGDNSSCQGENKTSPKDLNYPAMTALVSPSKSFKITFRRKVTNVGIATSTYKPKVFSSSPKFNITVVPGSLSFKSLNDSKSFNVTVVGGGLPNNEAMLSAALVWYDGTHSVRSPIVVHTFDKDYV</sequence>
<dbReference type="InterPro" id="IPR045051">
    <property type="entry name" value="SBT"/>
</dbReference>
<evidence type="ECO:0000256" key="9">
    <source>
        <dbReference type="PROSITE-ProRule" id="PRU01240"/>
    </source>
</evidence>
<feature type="domain" description="Inhibitor I9" evidence="11">
    <location>
        <begin position="3"/>
        <end position="78"/>
    </location>
</feature>
<dbReference type="OrthoDB" id="4803627at2759"/>
<dbReference type="CDD" id="cd02120">
    <property type="entry name" value="PA_subtilisin_like"/>
    <property type="match status" value="1"/>
</dbReference>
<evidence type="ECO:0000259" key="11">
    <source>
        <dbReference type="Pfam" id="PF05922"/>
    </source>
</evidence>
<dbReference type="STRING" id="3775.A0A1Q3CDQ1"/>
<evidence type="ECO:0000256" key="8">
    <source>
        <dbReference type="PIRSR" id="PIRSR615500-1"/>
    </source>
</evidence>
<evidence type="ECO:0000256" key="7">
    <source>
        <dbReference type="ARBA" id="ARBA00022825"/>
    </source>
</evidence>
<feature type="active site" description="Charge relay system" evidence="8 9">
    <location>
        <position position="489"/>
    </location>
</feature>
<dbReference type="Gene3D" id="2.60.40.2310">
    <property type="match status" value="1"/>
</dbReference>
<dbReference type="Pfam" id="PF05922">
    <property type="entry name" value="Inhibitor_I9"/>
    <property type="match status" value="1"/>
</dbReference>
<dbReference type="InterPro" id="IPR010259">
    <property type="entry name" value="S8pro/Inhibitor_I9"/>
</dbReference>
<dbReference type="Gene3D" id="3.50.30.30">
    <property type="match status" value="1"/>
</dbReference>
<evidence type="ECO:0000313" key="13">
    <source>
        <dbReference type="EMBL" id="GAV78317.1"/>
    </source>
</evidence>
<evidence type="ECO:0000256" key="2">
    <source>
        <dbReference type="ARBA" id="ARBA00011073"/>
    </source>
</evidence>
<keyword evidence="4 9" id="KW-0645">Protease</keyword>
<dbReference type="Gene3D" id="3.30.70.80">
    <property type="entry name" value="Peptidase S8 propeptide/proteinase inhibitor I9"/>
    <property type="match status" value="1"/>
</dbReference>
<evidence type="ECO:0000256" key="4">
    <source>
        <dbReference type="ARBA" id="ARBA00022670"/>
    </source>
</evidence>
<dbReference type="FunCoup" id="A0A1Q3CDQ1">
    <property type="interactions" value="229"/>
</dbReference>
<feature type="active site" description="Charge relay system" evidence="8 9">
    <location>
        <position position="165"/>
    </location>
</feature>
<dbReference type="EMBL" id="BDDD01001772">
    <property type="protein sequence ID" value="GAV78317.1"/>
    <property type="molecule type" value="Genomic_DNA"/>
</dbReference>
<accession>A0A1Q3CDQ1</accession>
<dbReference type="PROSITE" id="PS51892">
    <property type="entry name" value="SUBTILASE"/>
    <property type="match status" value="1"/>
</dbReference>
<dbReference type="InterPro" id="IPR015500">
    <property type="entry name" value="Peptidase_S8_subtilisin-rel"/>
</dbReference>
<dbReference type="AlphaFoldDB" id="A0A1Q3CDQ1"/>
<comment type="caution">
    <text evidence="13">The sequence shown here is derived from an EMBL/GenBank/DDBJ whole genome shotgun (WGS) entry which is preliminary data.</text>
</comment>
<dbReference type="InterPro" id="IPR041469">
    <property type="entry name" value="Subtilisin-like_FN3"/>
</dbReference>
<evidence type="ECO:0000256" key="1">
    <source>
        <dbReference type="ARBA" id="ARBA00004613"/>
    </source>
</evidence>
<feature type="domain" description="Peptidase S8/S53" evidence="10">
    <location>
        <begin position="101"/>
        <end position="540"/>
    </location>
</feature>
<name>A0A1Q3CDQ1_CEPFO</name>
<feature type="non-terminal residue" evidence="13">
    <location>
        <position position="1"/>
    </location>
</feature>
<dbReference type="InterPro" id="IPR034197">
    <property type="entry name" value="Peptidases_S8_3"/>
</dbReference>
<dbReference type="Proteomes" id="UP000187406">
    <property type="component" value="Unassembled WGS sequence"/>
</dbReference>
<proteinExistence type="inferred from homology"/>
<keyword evidence="14" id="KW-1185">Reference proteome</keyword>
<dbReference type="InParanoid" id="A0A1Q3CDQ1"/>
<feature type="domain" description="Subtilisin-like protease fibronectin type-III" evidence="12">
    <location>
        <begin position="595"/>
        <end position="695"/>
    </location>
</feature>
<dbReference type="InterPro" id="IPR036852">
    <property type="entry name" value="Peptidase_S8/S53_dom_sf"/>
</dbReference>
<evidence type="ECO:0000313" key="14">
    <source>
        <dbReference type="Proteomes" id="UP000187406"/>
    </source>
</evidence>
<protein>
    <submittedName>
        <fullName evidence="13">Peptidase_S8 domain-containing protein/Inhibitor_I9 domain-containing protein</fullName>
    </submittedName>
</protein>